<dbReference type="AlphaFoldDB" id="A0AAN6B5B4"/>
<dbReference type="InterPro" id="IPR003593">
    <property type="entry name" value="AAA+_ATPase"/>
</dbReference>
<dbReference type="EMBL" id="WBPI01000023">
    <property type="protein sequence ID" value="KAB2447009.1"/>
    <property type="molecule type" value="Genomic_DNA"/>
</dbReference>
<feature type="domain" description="AAA+ ATPase" evidence="1">
    <location>
        <begin position="411"/>
        <end position="580"/>
    </location>
</feature>
<accession>A0AAN6B5B4</accession>
<dbReference type="InterPro" id="IPR011704">
    <property type="entry name" value="ATPase_dyneun-rel_AAA"/>
</dbReference>
<evidence type="ECO:0000313" key="2">
    <source>
        <dbReference type="EMBL" id="KAB2447009.1"/>
    </source>
</evidence>
<proteinExistence type="predicted"/>
<name>A0AAN6B5B4_BACCE</name>
<dbReference type="GO" id="GO:0016887">
    <property type="term" value="F:ATP hydrolysis activity"/>
    <property type="evidence" value="ECO:0007669"/>
    <property type="project" value="InterPro"/>
</dbReference>
<reference evidence="2 3" key="1">
    <citation type="submission" date="2019-10" db="EMBL/GenBank/DDBJ databases">
        <title>Bacillus from the desert of Cuatro Cinegas, Coahuila.</title>
        <authorList>
            <person name="Olmedo-Alvarez G."/>
            <person name="Saldana S."/>
            <person name="Barcelo D."/>
        </authorList>
    </citation>
    <scope>NUCLEOTIDE SEQUENCE [LARGE SCALE GENOMIC DNA]</scope>
    <source>
        <strain evidence="2 3">CH316_11T</strain>
    </source>
</reference>
<sequence>MNELEHIHCILDRKDFIYRREQNGSSRVRDEYQKAWNNWKNLMDESLAKVTSGNISIEATEKWQNSGSLSKRFWTRFKEENRMGSSSCLAAMINKNDIRIYLEWHNYKKNESTNTIQEHNRWIEFLVKWVETNKIDHENYKVWLSNESDYDKYVSLKEFLTDESIQNEKLNFIKNDNKLWIRIGWLLSKSETSGMEERIATDLVGAKIDELHFLYTVTEPTEANRTDEDIRSDGKESMNYWWLNAKPNIWDFQSTEIGETQSYTAYSENGNKRQKYKHFCKVKPGDLVVSYVSTPVREVVGMSEITKGLHFDEEGREAISFKKIEQLQNTIPYEQLKGVPELQGAEPIKNIQGSLFQLTKEEFEVIRSIIDEVNVSGNEVSHYLDYNIDNALADLFIDREEFKEILDMLTYKKNVILQGPPGVGKTFLAKRLAYVMMGEKNDERVKMVQFHQSYSYEDFIQGFRPAEHGGFQLKNGVFYDFCKKAKRDQGNNYFIIIDEINRGNLSKIFGELMVLIETSKRGKEHAINLTYSRKLEDTFYIPKNLYLIGTMNTADRSLAIVDYALRRRFSFISLQSKLSSHLFWEYLQSREAEEEVVSQILEKIVPLNEKISEEKDLGPGFVIGHSYFTTEVENVSLNWNWYEKVIKYEILPLLQEYWFDDSEKVSNELEELLAR</sequence>
<dbReference type="SUPFAM" id="SSF88697">
    <property type="entry name" value="PUA domain-like"/>
    <property type="match status" value="1"/>
</dbReference>
<dbReference type="Pfam" id="PF01878">
    <property type="entry name" value="EVE"/>
    <property type="match status" value="1"/>
</dbReference>
<dbReference type="Gene3D" id="3.10.590.10">
    <property type="entry name" value="ph1033 like domains"/>
    <property type="match status" value="1"/>
</dbReference>
<gene>
    <name evidence="2" type="ORF">F8165_25900</name>
</gene>
<evidence type="ECO:0000259" key="1">
    <source>
        <dbReference type="SMART" id="SM00382"/>
    </source>
</evidence>
<dbReference type="InterPro" id="IPR019722">
    <property type="entry name" value="HI_0552_fam"/>
</dbReference>
<organism evidence="2 3">
    <name type="scientific">Bacillus cereus</name>
    <dbReference type="NCBI Taxonomy" id="1396"/>
    <lineage>
        <taxon>Bacteria</taxon>
        <taxon>Bacillati</taxon>
        <taxon>Bacillota</taxon>
        <taxon>Bacilli</taxon>
        <taxon>Bacillales</taxon>
        <taxon>Bacillaceae</taxon>
        <taxon>Bacillus</taxon>
        <taxon>Bacillus cereus group</taxon>
    </lineage>
</organism>
<dbReference type="InterPro" id="IPR052934">
    <property type="entry name" value="Methyl-DNA_Rec/Restrict_Enz"/>
</dbReference>
<dbReference type="SMART" id="SM00382">
    <property type="entry name" value="AAA"/>
    <property type="match status" value="1"/>
</dbReference>
<protein>
    <submittedName>
        <fullName evidence="2">EVE domain-containing protein</fullName>
    </submittedName>
</protein>
<evidence type="ECO:0000313" key="3">
    <source>
        <dbReference type="Proteomes" id="UP000461739"/>
    </source>
</evidence>
<dbReference type="GO" id="GO:0005524">
    <property type="term" value="F:ATP binding"/>
    <property type="evidence" value="ECO:0007669"/>
    <property type="project" value="InterPro"/>
</dbReference>
<dbReference type="Pfam" id="PF07728">
    <property type="entry name" value="AAA_5"/>
    <property type="match status" value="1"/>
</dbReference>
<dbReference type="PANTHER" id="PTHR37291">
    <property type="entry name" value="5-METHYLCYTOSINE-SPECIFIC RESTRICTION ENZYME B"/>
    <property type="match status" value="1"/>
</dbReference>
<dbReference type="Gene3D" id="3.40.50.300">
    <property type="entry name" value="P-loop containing nucleotide triphosphate hydrolases"/>
    <property type="match status" value="1"/>
</dbReference>
<dbReference type="SUPFAM" id="SSF52540">
    <property type="entry name" value="P-loop containing nucleoside triphosphate hydrolases"/>
    <property type="match status" value="1"/>
</dbReference>
<dbReference type="Proteomes" id="UP000461739">
    <property type="component" value="Unassembled WGS sequence"/>
</dbReference>
<comment type="caution">
    <text evidence="2">The sequence shown here is derived from an EMBL/GenBank/DDBJ whole genome shotgun (WGS) entry which is preliminary data.</text>
</comment>
<dbReference type="InterPro" id="IPR015947">
    <property type="entry name" value="PUA-like_sf"/>
</dbReference>
<dbReference type="PANTHER" id="PTHR37291:SF1">
    <property type="entry name" value="TYPE IV METHYL-DIRECTED RESTRICTION ENZYME ECOKMCRB SUBUNIT"/>
    <property type="match status" value="1"/>
</dbReference>
<dbReference type="CDD" id="cd00009">
    <property type="entry name" value="AAA"/>
    <property type="match status" value="1"/>
</dbReference>
<dbReference type="Pfam" id="PF10786">
    <property type="entry name" value="HI_0552"/>
    <property type="match status" value="1"/>
</dbReference>
<dbReference type="RefSeq" id="WP_151527298.1">
    <property type="nucleotide sequence ID" value="NZ_WBPA01000005.1"/>
</dbReference>
<dbReference type="InterPro" id="IPR027417">
    <property type="entry name" value="P-loop_NTPase"/>
</dbReference>
<dbReference type="InterPro" id="IPR002740">
    <property type="entry name" value="EVE_domain"/>
</dbReference>